<feature type="domain" description="Histidine kinase" evidence="13">
    <location>
        <begin position="470"/>
        <end position="689"/>
    </location>
</feature>
<evidence type="ECO:0000256" key="8">
    <source>
        <dbReference type="ARBA" id="ARBA00022777"/>
    </source>
</evidence>
<feature type="modified residue" description="4-aspartylphosphate" evidence="11">
    <location>
        <position position="760"/>
    </location>
</feature>
<feature type="transmembrane region" description="Helical" evidence="12">
    <location>
        <begin position="21"/>
        <end position="43"/>
    </location>
</feature>
<feature type="transmembrane region" description="Helical" evidence="12">
    <location>
        <begin position="280"/>
        <end position="299"/>
    </location>
</feature>
<dbReference type="RefSeq" id="WP_310029211.1">
    <property type="nucleotide sequence ID" value="NZ_JAVDRL010000002.1"/>
</dbReference>
<dbReference type="SUPFAM" id="SSF55874">
    <property type="entry name" value="ATPase domain of HSP90 chaperone/DNA topoisomerase II/histidine kinase"/>
    <property type="match status" value="1"/>
</dbReference>
<dbReference type="SUPFAM" id="SSF52172">
    <property type="entry name" value="CheY-like"/>
    <property type="match status" value="1"/>
</dbReference>
<dbReference type="Gene3D" id="3.30.450.20">
    <property type="entry name" value="PAS domain"/>
    <property type="match status" value="1"/>
</dbReference>
<dbReference type="InterPro" id="IPR000014">
    <property type="entry name" value="PAS"/>
</dbReference>
<dbReference type="InterPro" id="IPR013655">
    <property type="entry name" value="PAS_fold_3"/>
</dbReference>
<name>A0ABU1MVA9_9CAUL</name>
<feature type="transmembrane region" description="Helical" evidence="12">
    <location>
        <begin position="98"/>
        <end position="121"/>
    </location>
</feature>
<keyword evidence="7 12" id="KW-0812">Transmembrane</keyword>
<keyword evidence="9 12" id="KW-1133">Transmembrane helix</keyword>
<gene>
    <name evidence="17" type="ORF">J2800_000696</name>
</gene>
<dbReference type="NCBIfam" id="TIGR00229">
    <property type="entry name" value="sensory_box"/>
    <property type="match status" value="1"/>
</dbReference>
<feature type="domain" description="Response regulatory" evidence="14">
    <location>
        <begin position="711"/>
        <end position="824"/>
    </location>
</feature>
<dbReference type="Gene3D" id="1.10.287.130">
    <property type="match status" value="1"/>
</dbReference>
<dbReference type="Pfam" id="PF05231">
    <property type="entry name" value="MASE1"/>
    <property type="match status" value="1"/>
</dbReference>
<evidence type="ECO:0000256" key="4">
    <source>
        <dbReference type="ARBA" id="ARBA00022475"/>
    </source>
</evidence>
<comment type="catalytic activity">
    <reaction evidence="1">
        <text>ATP + protein L-histidine = ADP + protein N-phospho-L-histidine.</text>
        <dbReference type="EC" id="2.7.13.3"/>
    </reaction>
</comment>
<dbReference type="CDD" id="cd00082">
    <property type="entry name" value="HisKA"/>
    <property type="match status" value="1"/>
</dbReference>
<dbReference type="CDD" id="cd00130">
    <property type="entry name" value="PAS"/>
    <property type="match status" value="1"/>
</dbReference>
<keyword evidence="18" id="KW-1185">Reference proteome</keyword>
<proteinExistence type="predicted"/>
<sequence length="836" mass="87918">MTETTSPASTGPIWRWTGGDILKTLVLAVGAAVGYALLAYLCVEFPRNYGQVAPIWLSNGFGVACLLSCRNRHWPAVLLGCLAGGLAAGAHVHDLLAVNVVLVSCNIVQVLVCAWGVRRVIGETIDLGRARDMIAFALICGLAGPLATSVLAASLHTAMRGGVLLANISLWSLGDILGLMTITPCLLAMVRMRHYLRERPLSASGAASLLLLLVVTVGVFAQNRPLLFMIPPVMLLVAWRLEVLGAALSATLVAVVAVIFTMAGHGPITLLRAGSTDQAIVLQLFLAVAIFISLPVASIQRHRRQMLQKMTEANAAVFRSEARFRQLAEDAQDLIVHSDLRGVIQYVSPACVAMLGYAPEELVGREGMTTVHEDDREAVRAIVIEHIAHLAAHHDNAPTRVEYRAIRKDGRMIWLESRPSLQRDPLTGAVLGISDIVRDVTEQKAMEQQLREARNAAEAAAAAKGEFLANMSHELRTPLTSVLGFARLVDDEPELSPDARRFIGRVLSGGKALLATINDILDFSKLEAGQLELKLEPVAPAPLIEEALDLFSLETEARGVALRADGLDGLPANLLIDGGRLRQVLLNLIGNAVKFTEAGSVTVTAAYDDAAGRLHVSVRDTGPGIAPEAVDLLFRRFSQVDAGLTRKHGGTGLGLAICKGLVEAMGGQIGVVSDPGQGACFSFDVVAPSAAGAKTLADQEAAVPSLPPACHVLVVDDNPANRELVNAILTALGAQVSEAVDGEEGVAAAAVRPFDVILMDLRMPRLDGAQAALRIRGGGGPNAGAPIIAFSADARTGGPGGVFDGAVSKPMTAASLVDALNSAMAKAPPRSLPASA</sequence>
<evidence type="ECO:0000256" key="10">
    <source>
        <dbReference type="ARBA" id="ARBA00023136"/>
    </source>
</evidence>
<dbReference type="InterPro" id="IPR000700">
    <property type="entry name" value="PAS-assoc_C"/>
</dbReference>
<dbReference type="SUPFAM" id="SSF47384">
    <property type="entry name" value="Homodimeric domain of signal transducing histidine kinase"/>
    <property type="match status" value="1"/>
</dbReference>
<evidence type="ECO:0000259" key="16">
    <source>
        <dbReference type="PROSITE" id="PS50113"/>
    </source>
</evidence>
<dbReference type="InterPro" id="IPR011006">
    <property type="entry name" value="CheY-like_superfamily"/>
</dbReference>
<dbReference type="SMART" id="SM00387">
    <property type="entry name" value="HATPase_c"/>
    <property type="match status" value="1"/>
</dbReference>
<evidence type="ECO:0000256" key="11">
    <source>
        <dbReference type="PROSITE-ProRule" id="PRU00169"/>
    </source>
</evidence>
<feature type="transmembrane region" description="Helical" evidence="12">
    <location>
        <begin position="201"/>
        <end position="220"/>
    </location>
</feature>
<evidence type="ECO:0000256" key="3">
    <source>
        <dbReference type="ARBA" id="ARBA00012438"/>
    </source>
</evidence>
<dbReference type="SMART" id="SM00086">
    <property type="entry name" value="PAC"/>
    <property type="match status" value="1"/>
</dbReference>
<dbReference type="SMART" id="SM00448">
    <property type="entry name" value="REC"/>
    <property type="match status" value="1"/>
</dbReference>
<keyword evidence="6" id="KW-0808">Transferase</keyword>
<evidence type="ECO:0000259" key="14">
    <source>
        <dbReference type="PROSITE" id="PS50110"/>
    </source>
</evidence>
<dbReference type="SUPFAM" id="SSF55785">
    <property type="entry name" value="PYP-like sensor domain (PAS domain)"/>
    <property type="match status" value="1"/>
</dbReference>
<protein>
    <recommendedName>
        <fullName evidence="3">histidine kinase</fullName>
        <ecNumber evidence="3">2.7.13.3</ecNumber>
    </recommendedName>
</protein>
<comment type="caution">
    <text evidence="17">The sequence shown here is derived from an EMBL/GenBank/DDBJ whole genome shotgun (WGS) entry which is preliminary data.</text>
</comment>
<dbReference type="PROSITE" id="PS50109">
    <property type="entry name" value="HIS_KIN"/>
    <property type="match status" value="1"/>
</dbReference>
<evidence type="ECO:0000256" key="6">
    <source>
        <dbReference type="ARBA" id="ARBA00022679"/>
    </source>
</evidence>
<dbReference type="Pfam" id="PF00072">
    <property type="entry name" value="Response_reg"/>
    <property type="match status" value="1"/>
</dbReference>
<dbReference type="PANTHER" id="PTHR43047">
    <property type="entry name" value="TWO-COMPONENT HISTIDINE PROTEIN KINASE"/>
    <property type="match status" value="1"/>
</dbReference>
<dbReference type="SMART" id="SM00388">
    <property type="entry name" value="HisKA"/>
    <property type="match status" value="1"/>
</dbReference>
<dbReference type="EC" id="2.7.13.3" evidence="3"/>
<dbReference type="Pfam" id="PF00512">
    <property type="entry name" value="HisKA"/>
    <property type="match status" value="1"/>
</dbReference>
<dbReference type="PROSITE" id="PS50110">
    <property type="entry name" value="RESPONSE_REGULATORY"/>
    <property type="match status" value="1"/>
</dbReference>
<dbReference type="InterPro" id="IPR007895">
    <property type="entry name" value="MASE1"/>
</dbReference>
<dbReference type="SMART" id="SM00091">
    <property type="entry name" value="PAS"/>
    <property type="match status" value="1"/>
</dbReference>
<evidence type="ECO:0000256" key="5">
    <source>
        <dbReference type="ARBA" id="ARBA00022553"/>
    </source>
</evidence>
<dbReference type="Gene3D" id="3.40.50.2300">
    <property type="match status" value="1"/>
</dbReference>
<dbReference type="InterPro" id="IPR001789">
    <property type="entry name" value="Sig_transdc_resp-reg_receiver"/>
</dbReference>
<keyword evidence="10 12" id="KW-0472">Membrane</keyword>
<dbReference type="InterPro" id="IPR036890">
    <property type="entry name" value="HATPase_C_sf"/>
</dbReference>
<dbReference type="Gene3D" id="3.30.565.10">
    <property type="entry name" value="Histidine kinase-like ATPase, C-terminal domain"/>
    <property type="match status" value="1"/>
</dbReference>
<keyword evidence="4" id="KW-1003">Cell membrane</keyword>
<dbReference type="PROSITE" id="PS50113">
    <property type="entry name" value="PAC"/>
    <property type="match status" value="1"/>
</dbReference>
<reference evidence="17 18" key="1">
    <citation type="submission" date="2023-07" db="EMBL/GenBank/DDBJ databases">
        <title>Sorghum-associated microbial communities from plants grown in Nebraska, USA.</title>
        <authorList>
            <person name="Schachtman D."/>
        </authorList>
    </citation>
    <scope>NUCLEOTIDE SEQUENCE [LARGE SCALE GENOMIC DNA]</scope>
    <source>
        <strain evidence="17 18">DS2154</strain>
    </source>
</reference>
<dbReference type="InterPro" id="IPR001610">
    <property type="entry name" value="PAC"/>
</dbReference>
<accession>A0ABU1MVA9</accession>
<evidence type="ECO:0000313" key="17">
    <source>
        <dbReference type="EMBL" id="MDR6529972.1"/>
    </source>
</evidence>
<evidence type="ECO:0000256" key="7">
    <source>
        <dbReference type="ARBA" id="ARBA00022692"/>
    </source>
</evidence>
<evidence type="ECO:0000256" key="12">
    <source>
        <dbReference type="SAM" id="Phobius"/>
    </source>
</evidence>
<dbReference type="PRINTS" id="PR00344">
    <property type="entry name" value="BCTRLSENSOR"/>
</dbReference>
<dbReference type="InterPro" id="IPR003594">
    <property type="entry name" value="HATPase_dom"/>
</dbReference>
<dbReference type="PROSITE" id="PS50112">
    <property type="entry name" value="PAS"/>
    <property type="match status" value="1"/>
</dbReference>
<organism evidence="17 18">
    <name type="scientific">Caulobacter rhizosphaerae</name>
    <dbReference type="NCBI Taxonomy" id="2010972"/>
    <lineage>
        <taxon>Bacteria</taxon>
        <taxon>Pseudomonadati</taxon>
        <taxon>Pseudomonadota</taxon>
        <taxon>Alphaproteobacteria</taxon>
        <taxon>Caulobacterales</taxon>
        <taxon>Caulobacteraceae</taxon>
        <taxon>Caulobacter</taxon>
    </lineage>
</organism>
<feature type="transmembrane region" description="Helical" evidence="12">
    <location>
        <begin position="168"/>
        <end position="189"/>
    </location>
</feature>
<dbReference type="CDD" id="cd16922">
    <property type="entry name" value="HATPase_EvgS-ArcB-TorS-like"/>
    <property type="match status" value="1"/>
</dbReference>
<dbReference type="CDD" id="cd17546">
    <property type="entry name" value="REC_hyHK_CKI1_RcsC-like"/>
    <property type="match status" value="1"/>
</dbReference>
<keyword evidence="8" id="KW-0418">Kinase</keyword>
<dbReference type="Proteomes" id="UP001262754">
    <property type="component" value="Unassembled WGS sequence"/>
</dbReference>
<keyword evidence="5 11" id="KW-0597">Phosphoprotein</keyword>
<evidence type="ECO:0000259" key="13">
    <source>
        <dbReference type="PROSITE" id="PS50109"/>
    </source>
</evidence>
<dbReference type="InterPro" id="IPR005467">
    <property type="entry name" value="His_kinase_dom"/>
</dbReference>
<dbReference type="InterPro" id="IPR004358">
    <property type="entry name" value="Sig_transdc_His_kin-like_C"/>
</dbReference>
<comment type="subcellular location">
    <subcellularLocation>
        <location evidence="2">Cell membrane</location>
        <topology evidence="2">Multi-pass membrane protein</topology>
    </subcellularLocation>
</comment>
<feature type="transmembrane region" description="Helical" evidence="12">
    <location>
        <begin position="133"/>
        <end position="156"/>
    </location>
</feature>
<evidence type="ECO:0000256" key="9">
    <source>
        <dbReference type="ARBA" id="ARBA00022989"/>
    </source>
</evidence>
<dbReference type="Pfam" id="PF02518">
    <property type="entry name" value="HATPase_c"/>
    <property type="match status" value="1"/>
</dbReference>
<evidence type="ECO:0000256" key="1">
    <source>
        <dbReference type="ARBA" id="ARBA00000085"/>
    </source>
</evidence>
<evidence type="ECO:0000313" key="18">
    <source>
        <dbReference type="Proteomes" id="UP001262754"/>
    </source>
</evidence>
<dbReference type="Pfam" id="PF08447">
    <property type="entry name" value="PAS_3"/>
    <property type="match status" value="1"/>
</dbReference>
<feature type="domain" description="PAS" evidence="15">
    <location>
        <begin position="320"/>
        <end position="391"/>
    </location>
</feature>
<dbReference type="EMBL" id="JAVDRL010000002">
    <property type="protein sequence ID" value="MDR6529972.1"/>
    <property type="molecule type" value="Genomic_DNA"/>
</dbReference>
<dbReference type="InterPro" id="IPR036097">
    <property type="entry name" value="HisK_dim/P_sf"/>
</dbReference>
<evidence type="ECO:0000259" key="15">
    <source>
        <dbReference type="PROSITE" id="PS50112"/>
    </source>
</evidence>
<evidence type="ECO:0000256" key="2">
    <source>
        <dbReference type="ARBA" id="ARBA00004651"/>
    </source>
</evidence>
<dbReference type="InterPro" id="IPR035965">
    <property type="entry name" value="PAS-like_dom_sf"/>
</dbReference>
<dbReference type="InterPro" id="IPR003661">
    <property type="entry name" value="HisK_dim/P_dom"/>
</dbReference>
<feature type="domain" description="PAC" evidence="16">
    <location>
        <begin position="399"/>
        <end position="452"/>
    </location>
</feature>